<dbReference type="Pfam" id="PF08873">
    <property type="entry name" value="Phage_Mu_Gp37"/>
    <property type="match status" value="1"/>
</dbReference>
<reference evidence="1 2" key="1">
    <citation type="journal article" date="2010" name="Vet. Microbiol.">
        <title>Production of haemolysins by strains of the Actinobacillus minor/porcitonsillarum complex.</title>
        <authorList>
            <person name="Arya G."/>
            <person name="Niven D.F."/>
        </authorList>
    </citation>
    <scope>NUCLEOTIDE SEQUENCE [LARGE SCALE GENOMIC DNA]</scope>
    <source>
        <strain evidence="1 2">NM305</strain>
    </source>
</reference>
<gene>
    <name evidence="1" type="ORF">AM305_00845</name>
</gene>
<proteinExistence type="predicted"/>
<dbReference type="RefSeq" id="WP_005825903.1">
    <property type="nucleotide sequence ID" value="NZ_ACQL01000153.1"/>
</dbReference>
<dbReference type="EMBL" id="ACQL01000153">
    <property type="protein sequence ID" value="EER46119.1"/>
    <property type="molecule type" value="Genomic_DNA"/>
</dbReference>
<organism evidence="1 2">
    <name type="scientific">Actinobacillus minor NM305</name>
    <dbReference type="NCBI Taxonomy" id="637911"/>
    <lineage>
        <taxon>Bacteria</taxon>
        <taxon>Pseudomonadati</taxon>
        <taxon>Pseudomonadota</taxon>
        <taxon>Gammaproteobacteria</taxon>
        <taxon>Pasteurellales</taxon>
        <taxon>Pasteurellaceae</taxon>
        <taxon>Actinobacillus</taxon>
    </lineage>
</organism>
<dbReference type="OrthoDB" id="6160520at2"/>
<evidence type="ECO:0000313" key="1">
    <source>
        <dbReference type="EMBL" id="EER46119.1"/>
    </source>
</evidence>
<sequence length="192" mass="21226">MSIIAETSEALIAKIKGVCGDYLREVETHPGQWDDSSIRRIVRNPPAVYVAWLGQIPNANARLVSARWGIFVVADVLNGQRKDDVGIYQIVETLTAGIHKQQISPSGLFELQTVQNLWSDTQSGMGVAVYGMYFNAAQPLPNAVDESVLADFRIYDHTFNQDTDERTINGKTRLHIELPTQADEQGGIDANV</sequence>
<dbReference type="AlphaFoldDB" id="C5S4N0"/>
<protein>
    <recommendedName>
        <fullName evidence="3">Mu-like prophage FluMu protein gp37</fullName>
    </recommendedName>
</protein>
<dbReference type="eggNOG" id="COG5003">
    <property type="taxonomic scope" value="Bacteria"/>
</dbReference>
<name>C5S4N0_9PAST</name>
<evidence type="ECO:0008006" key="3">
    <source>
        <dbReference type="Google" id="ProtNLM"/>
    </source>
</evidence>
<comment type="caution">
    <text evidence="1">The sequence shown here is derived from an EMBL/GenBank/DDBJ whole genome shotgun (WGS) entry which is preliminary data.</text>
</comment>
<accession>C5S4N0</accession>
<dbReference type="InterPro" id="IPR014972">
    <property type="entry name" value="Phage_Mu_Gp37"/>
</dbReference>
<dbReference type="Proteomes" id="UP000005532">
    <property type="component" value="Unassembled WGS sequence"/>
</dbReference>
<evidence type="ECO:0000313" key="2">
    <source>
        <dbReference type="Proteomes" id="UP000005532"/>
    </source>
</evidence>